<evidence type="ECO:0000259" key="4">
    <source>
        <dbReference type="Pfam" id="PF01266"/>
    </source>
</evidence>
<keyword evidence="3" id="KW-0560">Oxidoreductase</keyword>
<dbReference type="GO" id="GO:0016491">
    <property type="term" value="F:oxidoreductase activity"/>
    <property type="evidence" value="ECO:0007669"/>
    <property type="project" value="UniProtKB-KW"/>
</dbReference>
<dbReference type="SUPFAM" id="SSF54373">
    <property type="entry name" value="FAD-linked reductases, C-terminal domain"/>
    <property type="match status" value="1"/>
</dbReference>
<evidence type="ECO:0000313" key="5">
    <source>
        <dbReference type="EMBL" id="KZB02983.1"/>
    </source>
</evidence>
<dbReference type="InterPro" id="IPR012727">
    <property type="entry name" value="Gly_oxidase_ThiO"/>
</dbReference>
<keyword evidence="2" id="KW-0784">Thiamine biosynthesis</keyword>
<dbReference type="AlphaFoldDB" id="A0A154IR35"/>
<dbReference type="EMBL" id="LVYU01000014">
    <property type="protein sequence ID" value="KZB02983.1"/>
    <property type="molecule type" value="Genomic_DNA"/>
</dbReference>
<feature type="domain" description="FAD dependent oxidoreductase" evidence="4">
    <location>
        <begin position="5"/>
        <end position="314"/>
    </location>
</feature>
<gene>
    <name evidence="5" type="ORF">A4A59_35970</name>
</gene>
<dbReference type="GO" id="GO:0009228">
    <property type="term" value="P:thiamine biosynthetic process"/>
    <property type="evidence" value="ECO:0007669"/>
    <property type="project" value="UniProtKB-KW"/>
</dbReference>
<dbReference type="UniPathway" id="UPA00060"/>
<evidence type="ECO:0000256" key="2">
    <source>
        <dbReference type="ARBA" id="ARBA00022977"/>
    </source>
</evidence>
<name>A0A154IR35_RHILE</name>
<proteinExistence type="predicted"/>
<evidence type="ECO:0000256" key="3">
    <source>
        <dbReference type="ARBA" id="ARBA00023002"/>
    </source>
</evidence>
<accession>A0A154IR35</accession>
<dbReference type="PANTHER" id="PTHR13847">
    <property type="entry name" value="SARCOSINE DEHYDROGENASE-RELATED"/>
    <property type="match status" value="1"/>
</dbReference>
<dbReference type="Pfam" id="PF01266">
    <property type="entry name" value="DAO"/>
    <property type="match status" value="1"/>
</dbReference>
<dbReference type="SUPFAM" id="SSF51905">
    <property type="entry name" value="FAD/NAD(P)-binding domain"/>
    <property type="match status" value="1"/>
</dbReference>
<evidence type="ECO:0000256" key="1">
    <source>
        <dbReference type="ARBA" id="ARBA00004948"/>
    </source>
</evidence>
<dbReference type="GO" id="GO:0009229">
    <property type="term" value="P:thiamine diphosphate biosynthetic process"/>
    <property type="evidence" value="ECO:0007669"/>
    <property type="project" value="UniProtKB-UniPathway"/>
</dbReference>
<comment type="pathway">
    <text evidence="1">Cofactor biosynthesis; thiamine diphosphate biosynthesis.</text>
</comment>
<protein>
    <submittedName>
        <fullName evidence="5">Glycine oxidase</fullName>
    </submittedName>
</protein>
<reference evidence="5" key="1">
    <citation type="submission" date="2016-03" db="EMBL/GenBank/DDBJ databases">
        <title>Microsymbionts genomes from the relict species Vavilovia formosa.</title>
        <authorList>
            <person name="Chirak E."/>
            <person name="Kimeklis A."/>
            <person name="Kopat V."/>
            <person name="Andronov E."/>
        </authorList>
    </citation>
    <scope>NUCLEOTIDE SEQUENCE [LARGE SCALE GENOMIC DNA]</scope>
    <source>
        <strain evidence="5">Vaf12</strain>
    </source>
</reference>
<comment type="caution">
    <text evidence="5">The sequence shown here is derived from an EMBL/GenBank/DDBJ whole genome shotgun (WGS) entry which is preliminary data.</text>
</comment>
<dbReference type="GO" id="GO:0005737">
    <property type="term" value="C:cytoplasm"/>
    <property type="evidence" value="ECO:0007669"/>
    <property type="project" value="TreeGrafter"/>
</dbReference>
<dbReference type="PANTHER" id="PTHR13847:SF289">
    <property type="entry name" value="GLYCINE OXIDASE"/>
    <property type="match status" value="1"/>
</dbReference>
<organism evidence="5">
    <name type="scientific">Rhizobium leguminosarum</name>
    <dbReference type="NCBI Taxonomy" id="384"/>
    <lineage>
        <taxon>Bacteria</taxon>
        <taxon>Pseudomonadati</taxon>
        <taxon>Pseudomonadota</taxon>
        <taxon>Alphaproteobacteria</taxon>
        <taxon>Hyphomicrobiales</taxon>
        <taxon>Rhizobiaceae</taxon>
        <taxon>Rhizobium/Agrobacterium group</taxon>
        <taxon>Rhizobium</taxon>
    </lineage>
</organism>
<dbReference type="GO" id="GO:0050660">
    <property type="term" value="F:flavin adenine dinucleotide binding"/>
    <property type="evidence" value="ECO:0007669"/>
    <property type="project" value="InterPro"/>
</dbReference>
<dbReference type="Gene3D" id="3.30.9.10">
    <property type="entry name" value="D-Amino Acid Oxidase, subunit A, domain 2"/>
    <property type="match status" value="1"/>
</dbReference>
<dbReference type="NCBIfam" id="TIGR02352">
    <property type="entry name" value="thiamin_ThiO"/>
    <property type="match status" value="1"/>
</dbReference>
<dbReference type="InterPro" id="IPR006076">
    <property type="entry name" value="FAD-dep_OxRdtase"/>
</dbReference>
<dbReference type="InterPro" id="IPR036188">
    <property type="entry name" value="FAD/NAD-bd_sf"/>
</dbReference>
<dbReference type="RefSeq" id="WP_062940015.1">
    <property type="nucleotide sequence ID" value="NZ_CP171845.1"/>
</dbReference>
<dbReference type="Gene3D" id="3.50.50.60">
    <property type="entry name" value="FAD/NAD(P)-binding domain"/>
    <property type="match status" value="1"/>
</dbReference>
<sequence length="329" mass="35704">MSTFLVKGAGVAGLAAAYELAKRGFSVEVIEKAGAAGLGASHFAGGMLAPYCEREAAEEVVLTLGLGAAGWWEEAVPGEVRRRGTLVVAQPRDLPDLARFAARTTGHVWIDRKGVTDLEPALAGRFEKALFFEQEAHLDPRRALAGLADRLREHGVVFHFGGRQPQERRFAGVLDCTGPAAIPRLSGLRGVRGEMLYLETADVTLSRPIRMLHPRHPIYIVPRDDHRFMVGATMIEAEDDGPIASRSLMEFLNAAYTLHPAFGEARVVETGTGIRPAFANNIPQVIETEEGLAIAGMHRHGFLLAPAMAVRAADILLARHSSERLTPWN</sequence>